<reference evidence="1 2" key="1">
    <citation type="submission" date="2012-02" db="EMBL/GenBank/DDBJ databases">
        <title>The Genome Sequence of Bacteroides fragilis CL05T12C13.</title>
        <authorList>
            <consortium name="The Broad Institute Genome Sequencing Platform"/>
            <person name="Earl A."/>
            <person name="Ward D."/>
            <person name="Feldgarden M."/>
            <person name="Gevers D."/>
            <person name="Zitomersky N.L."/>
            <person name="Coyne M.J."/>
            <person name="Comstock L.E."/>
            <person name="Young S.K."/>
            <person name="Zeng Q."/>
            <person name="Gargeya S."/>
            <person name="Fitzgerald M."/>
            <person name="Haas B."/>
            <person name="Abouelleil A."/>
            <person name="Alvarado L."/>
            <person name="Arachchi H.M."/>
            <person name="Berlin A."/>
            <person name="Chapman S.B."/>
            <person name="Gearin G."/>
            <person name="Goldberg J."/>
            <person name="Griggs A."/>
            <person name="Gujja S."/>
            <person name="Hansen M."/>
            <person name="Heiman D."/>
            <person name="Howarth C."/>
            <person name="Larimer J."/>
            <person name="Lui A."/>
            <person name="MacDonald P.J.P."/>
            <person name="McCowen C."/>
            <person name="Montmayeur A."/>
            <person name="Murphy C."/>
            <person name="Neiman D."/>
            <person name="Pearson M."/>
            <person name="Priest M."/>
            <person name="Roberts A."/>
            <person name="Saif S."/>
            <person name="Shea T."/>
            <person name="Sisk P."/>
            <person name="Stolte C."/>
            <person name="Sykes S."/>
            <person name="Wortman J."/>
            <person name="Nusbaum C."/>
            <person name="Birren B."/>
        </authorList>
    </citation>
    <scope>NUCLEOTIDE SEQUENCE [LARGE SCALE GENOMIC DNA]</scope>
    <source>
        <strain evidence="1 2">CL05T12C13</strain>
    </source>
</reference>
<comment type="caution">
    <text evidence="1">The sequence shown here is derived from an EMBL/GenBank/DDBJ whole genome shotgun (WGS) entry which is preliminary data.</text>
</comment>
<name>I9VJI4_BACFG</name>
<proteinExistence type="predicted"/>
<dbReference type="Proteomes" id="UP000003917">
    <property type="component" value="Unassembled WGS sequence"/>
</dbReference>
<gene>
    <name evidence="1" type="ORF">HMPREF1080_02700</name>
</gene>
<protein>
    <submittedName>
        <fullName evidence="1">Uncharacterized protein</fullName>
    </submittedName>
</protein>
<dbReference type="AlphaFoldDB" id="I9VJI4"/>
<organism evidence="1 2">
    <name type="scientific">Bacteroides fragilis CL05T12C13</name>
    <dbReference type="NCBI Taxonomy" id="997881"/>
    <lineage>
        <taxon>Bacteria</taxon>
        <taxon>Pseudomonadati</taxon>
        <taxon>Bacteroidota</taxon>
        <taxon>Bacteroidia</taxon>
        <taxon>Bacteroidales</taxon>
        <taxon>Bacteroidaceae</taxon>
        <taxon>Bacteroides</taxon>
    </lineage>
</organism>
<sequence>MIHNVFYFEVVPPGIEPFASVYSNSLSDCTFFALSFMKTIELALR</sequence>
<evidence type="ECO:0000313" key="2">
    <source>
        <dbReference type="Proteomes" id="UP000003917"/>
    </source>
</evidence>
<dbReference type="HOGENOM" id="CLU_3196109_0_0_10"/>
<evidence type="ECO:0000313" key="1">
    <source>
        <dbReference type="EMBL" id="EIY95728.1"/>
    </source>
</evidence>
<accession>I9VJI4</accession>
<dbReference type="EMBL" id="AGXP01000028">
    <property type="protein sequence ID" value="EIY95728.1"/>
    <property type="molecule type" value="Genomic_DNA"/>
</dbReference>